<dbReference type="KEGG" id="csl:COCSUDRAFT_20594"/>
<dbReference type="AlphaFoldDB" id="I0YJK9"/>
<dbReference type="eggNOG" id="ENOG502S182">
    <property type="taxonomic scope" value="Eukaryota"/>
</dbReference>
<sequence length="270" mass="29598">MIKLVAQERSEKHGCGQGVVCAVQALIRRKVKVADPDAIYRIQVPLPLPLSWGRSVRPYVPSGAADVAAAPEPKSVYVELADMAAADFKSLGRSYQGVLINQGWEIKGAQGDGSVARLAKIPIQQLCPVGFVFIWVDKVHVAAVVKLLYKWGYSYVENLTWVQIAPNNTILTAPAPYAQRSHLTLFIFRKSEQLTCAAGEGKDIELRHQRNPDVLFDCVRKQEGQVTGVPAETFVAIETLLPTGKEKFLELYAPIGASRPGWTHVAVQNA</sequence>
<evidence type="ECO:0000256" key="1">
    <source>
        <dbReference type="PROSITE-ProRule" id="PRU00489"/>
    </source>
</evidence>
<dbReference type="GO" id="GO:0036396">
    <property type="term" value="C:RNA N6-methyladenosine methyltransferase complex"/>
    <property type="evidence" value="ECO:0007669"/>
    <property type="project" value="TreeGrafter"/>
</dbReference>
<evidence type="ECO:0000313" key="3">
    <source>
        <dbReference type="Proteomes" id="UP000007264"/>
    </source>
</evidence>
<reference evidence="2 3" key="1">
    <citation type="journal article" date="2012" name="Genome Biol.">
        <title>The genome of the polar eukaryotic microalga coccomyxa subellipsoidea reveals traits of cold adaptation.</title>
        <authorList>
            <person name="Blanc G."/>
            <person name="Agarkova I."/>
            <person name="Grimwood J."/>
            <person name="Kuo A."/>
            <person name="Brueggeman A."/>
            <person name="Dunigan D."/>
            <person name="Gurnon J."/>
            <person name="Ladunga I."/>
            <person name="Lindquist E."/>
            <person name="Lucas S."/>
            <person name="Pangilinan J."/>
            <person name="Proschold T."/>
            <person name="Salamov A."/>
            <person name="Schmutz J."/>
            <person name="Weeks D."/>
            <person name="Yamada T."/>
            <person name="Claverie J.M."/>
            <person name="Grigoriev I."/>
            <person name="Van Etten J."/>
            <person name="Lomsadze A."/>
            <person name="Borodovsky M."/>
        </authorList>
    </citation>
    <scope>NUCLEOTIDE SEQUENCE [LARGE SCALE GENOMIC DNA]</scope>
    <source>
        <strain evidence="2 3">C-169</strain>
    </source>
</reference>
<name>I0YJK9_COCSC</name>
<dbReference type="PROSITE" id="PS51143">
    <property type="entry name" value="MT_A70"/>
    <property type="match status" value="1"/>
</dbReference>
<dbReference type="GeneID" id="17036463"/>
<dbReference type="PANTHER" id="PTHR12829">
    <property type="entry name" value="N6-ADENOSINE-METHYLTRANSFERASE"/>
    <property type="match status" value="1"/>
</dbReference>
<dbReference type="Pfam" id="PF05063">
    <property type="entry name" value="MT-A70"/>
    <property type="match status" value="1"/>
</dbReference>
<dbReference type="PANTHER" id="PTHR12829:SF8">
    <property type="entry name" value="CHROMOSOME UNDETERMINED SCAFFOLD_82, WHOLE GENOME SHOTGUN SEQUENCE"/>
    <property type="match status" value="1"/>
</dbReference>
<dbReference type="OrthoDB" id="426718at2759"/>
<proteinExistence type="inferred from homology"/>
<dbReference type="GO" id="GO:0005634">
    <property type="term" value="C:nucleus"/>
    <property type="evidence" value="ECO:0007669"/>
    <property type="project" value="TreeGrafter"/>
</dbReference>
<comment type="caution">
    <text evidence="2">The sequence shown here is derived from an EMBL/GenBank/DDBJ whole genome shotgun (WGS) entry which is preliminary data.</text>
</comment>
<accession>I0YJK9</accession>
<dbReference type="InterPro" id="IPR007757">
    <property type="entry name" value="MT-A70-like"/>
</dbReference>
<evidence type="ECO:0000313" key="2">
    <source>
        <dbReference type="EMBL" id="EIE18578.1"/>
    </source>
</evidence>
<evidence type="ECO:0008006" key="4">
    <source>
        <dbReference type="Google" id="ProtNLM"/>
    </source>
</evidence>
<keyword evidence="3" id="KW-1185">Reference proteome</keyword>
<organism evidence="2 3">
    <name type="scientific">Coccomyxa subellipsoidea (strain C-169)</name>
    <name type="common">Green microalga</name>
    <dbReference type="NCBI Taxonomy" id="574566"/>
    <lineage>
        <taxon>Eukaryota</taxon>
        <taxon>Viridiplantae</taxon>
        <taxon>Chlorophyta</taxon>
        <taxon>core chlorophytes</taxon>
        <taxon>Trebouxiophyceae</taxon>
        <taxon>Trebouxiophyceae incertae sedis</taxon>
        <taxon>Coccomyxaceae</taxon>
        <taxon>Coccomyxa</taxon>
        <taxon>Coccomyxa subellipsoidea</taxon>
    </lineage>
</organism>
<gene>
    <name evidence="2" type="ORF">COCSUDRAFT_20594</name>
</gene>
<comment type="similarity">
    <text evidence="1">Belongs to the MT-A70-like family.</text>
</comment>
<dbReference type="RefSeq" id="XP_005643122.1">
    <property type="nucleotide sequence ID" value="XM_005643065.1"/>
</dbReference>
<protein>
    <recommendedName>
        <fullName evidence="4">MT-A70-domain-containing protein</fullName>
    </recommendedName>
</protein>
<dbReference type="GO" id="GO:0008168">
    <property type="term" value="F:methyltransferase activity"/>
    <property type="evidence" value="ECO:0007669"/>
    <property type="project" value="TreeGrafter"/>
</dbReference>
<dbReference type="Proteomes" id="UP000007264">
    <property type="component" value="Unassembled WGS sequence"/>
</dbReference>
<dbReference type="EMBL" id="AGSI01000023">
    <property type="protein sequence ID" value="EIE18578.1"/>
    <property type="molecule type" value="Genomic_DNA"/>
</dbReference>